<dbReference type="EMBL" id="CAXLJM020000024">
    <property type="protein sequence ID" value="CAL8091505.1"/>
    <property type="molecule type" value="Genomic_DNA"/>
</dbReference>
<feature type="domain" description="C2" evidence="2">
    <location>
        <begin position="33"/>
        <end position="160"/>
    </location>
</feature>
<feature type="signal peptide" evidence="1">
    <location>
        <begin position="1"/>
        <end position="22"/>
    </location>
</feature>
<dbReference type="CDD" id="cd00030">
    <property type="entry name" value="C2"/>
    <property type="match status" value="2"/>
</dbReference>
<dbReference type="InterPro" id="IPR035892">
    <property type="entry name" value="C2_domain_sf"/>
</dbReference>
<gene>
    <name evidence="3" type="ORF">ODALV1_LOCUS7952</name>
</gene>
<feature type="chain" id="PRO_5046729544" description="C2 domain-containing protein" evidence="1">
    <location>
        <begin position="23"/>
        <end position="298"/>
    </location>
</feature>
<dbReference type="PANTHER" id="PTHR10857:SF106">
    <property type="entry name" value="C2 DOMAIN-CONTAINING PROTEIN"/>
    <property type="match status" value="1"/>
</dbReference>
<reference evidence="3 4" key="1">
    <citation type="submission" date="2024-08" db="EMBL/GenBank/DDBJ databases">
        <authorList>
            <person name="Cucini C."/>
            <person name="Frati F."/>
        </authorList>
    </citation>
    <scope>NUCLEOTIDE SEQUENCE [LARGE SCALE GENOMIC DNA]</scope>
</reference>
<dbReference type="PROSITE" id="PS50004">
    <property type="entry name" value="C2"/>
    <property type="match status" value="1"/>
</dbReference>
<protein>
    <recommendedName>
        <fullName evidence="2">C2 domain-containing protein</fullName>
    </recommendedName>
</protein>
<accession>A0ABP1Q6Z9</accession>
<comment type="caution">
    <text evidence="3">The sequence shown here is derived from an EMBL/GenBank/DDBJ whole genome shotgun (WGS) entry which is preliminary data.</text>
</comment>
<evidence type="ECO:0000313" key="4">
    <source>
        <dbReference type="Proteomes" id="UP001642540"/>
    </source>
</evidence>
<dbReference type="InterPro" id="IPR000008">
    <property type="entry name" value="C2_dom"/>
</dbReference>
<dbReference type="PANTHER" id="PTHR10857">
    <property type="entry name" value="COPINE"/>
    <property type="match status" value="1"/>
</dbReference>
<dbReference type="SUPFAM" id="SSF49562">
    <property type="entry name" value="C2 domain (Calcium/lipid-binding domain, CaLB)"/>
    <property type="match status" value="2"/>
</dbReference>
<keyword evidence="4" id="KW-1185">Reference proteome</keyword>
<sequence>MTKFSVFVGVALLGSICWCANAWPANTKTTAKSASSTTVAPTPAPGTQNSFNLTFVLAAKDLPAKKKNSLPDPYIKVFHRIGTTQTADWTPIGAGQTDTLDDNASPQFNNVFWFVWNKGTGQQWHFEAKSHNTIGKDDALGQVDVNVDDYVLKNNQDLTVKFSDGGSLIIKKTTPVRISLYARNLPKMDTFGGASDPFVECYWRVGREGNDTLFYTTAKQDDKENADWPDIIEFSNYQKGTDQYWHFKVLDHDSTSGNDILGDTVFEIDPFVTKRAAKVNRLQSENKDNKGTLTVTPA</sequence>
<organism evidence="3 4">
    <name type="scientific">Orchesella dallaii</name>
    <dbReference type="NCBI Taxonomy" id="48710"/>
    <lineage>
        <taxon>Eukaryota</taxon>
        <taxon>Metazoa</taxon>
        <taxon>Ecdysozoa</taxon>
        <taxon>Arthropoda</taxon>
        <taxon>Hexapoda</taxon>
        <taxon>Collembola</taxon>
        <taxon>Entomobryomorpha</taxon>
        <taxon>Entomobryoidea</taxon>
        <taxon>Orchesellidae</taxon>
        <taxon>Orchesellinae</taxon>
        <taxon>Orchesella</taxon>
    </lineage>
</organism>
<name>A0ABP1Q6Z9_9HEXA</name>
<dbReference type="Pfam" id="PF00168">
    <property type="entry name" value="C2"/>
    <property type="match status" value="2"/>
</dbReference>
<evidence type="ECO:0000256" key="1">
    <source>
        <dbReference type="SAM" id="SignalP"/>
    </source>
</evidence>
<dbReference type="Gene3D" id="2.60.40.150">
    <property type="entry name" value="C2 domain"/>
    <property type="match status" value="2"/>
</dbReference>
<dbReference type="InterPro" id="IPR045052">
    <property type="entry name" value="Copine"/>
</dbReference>
<dbReference type="Proteomes" id="UP001642540">
    <property type="component" value="Unassembled WGS sequence"/>
</dbReference>
<evidence type="ECO:0000259" key="2">
    <source>
        <dbReference type="PROSITE" id="PS50004"/>
    </source>
</evidence>
<keyword evidence="1" id="KW-0732">Signal</keyword>
<dbReference type="SMART" id="SM00239">
    <property type="entry name" value="C2"/>
    <property type="match status" value="2"/>
</dbReference>
<proteinExistence type="predicted"/>
<evidence type="ECO:0000313" key="3">
    <source>
        <dbReference type="EMBL" id="CAL8091505.1"/>
    </source>
</evidence>